<dbReference type="GO" id="GO:0005737">
    <property type="term" value="C:cytoplasm"/>
    <property type="evidence" value="ECO:0007669"/>
    <property type="project" value="TreeGrafter"/>
</dbReference>
<feature type="domain" description="CobW/HypB/UreG nucleotide-binding" evidence="2">
    <location>
        <begin position="7"/>
        <end position="180"/>
    </location>
</feature>
<protein>
    <submittedName>
        <fullName evidence="4">Cobalamin biosynthesis protein CobW</fullName>
    </submittedName>
</protein>
<dbReference type="EMBL" id="BMFY01000012">
    <property type="protein sequence ID" value="GGA21920.1"/>
    <property type="molecule type" value="Genomic_DNA"/>
</dbReference>
<dbReference type="Gene3D" id="3.40.50.300">
    <property type="entry name" value="P-loop containing nucleotide triphosphate hydrolases"/>
    <property type="match status" value="1"/>
</dbReference>
<dbReference type="CDD" id="cd03112">
    <property type="entry name" value="CobW-like"/>
    <property type="match status" value="1"/>
</dbReference>
<gene>
    <name evidence="4" type="ORF">GCM10011333_26180</name>
</gene>
<feature type="region of interest" description="Disordered" evidence="1">
    <location>
        <begin position="303"/>
        <end position="326"/>
    </location>
</feature>
<feature type="region of interest" description="Disordered" evidence="1">
    <location>
        <begin position="394"/>
        <end position="434"/>
    </location>
</feature>
<dbReference type="PANTHER" id="PTHR13748">
    <property type="entry name" value="COBW-RELATED"/>
    <property type="match status" value="1"/>
</dbReference>
<dbReference type="InterPro" id="IPR051316">
    <property type="entry name" value="Zinc-reg_GTPase_activator"/>
</dbReference>
<dbReference type="PANTHER" id="PTHR13748:SF62">
    <property type="entry name" value="COBW DOMAIN-CONTAINING PROTEIN"/>
    <property type="match status" value="1"/>
</dbReference>
<accession>A0A8J2TZU6</accession>
<dbReference type="AlphaFoldDB" id="A0A8J2TZU6"/>
<organism evidence="4 5">
    <name type="scientific">Sediminivirga luteola</name>
    <dbReference type="NCBI Taxonomy" id="1774748"/>
    <lineage>
        <taxon>Bacteria</taxon>
        <taxon>Bacillati</taxon>
        <taxon>Actinomycetota</taxon>
        <taxon>Actinomycetes</taxon>
        <taxon>Micrococcales</taxon>
        <taxon>Brevibacteriaceae</taxon>
        <taxon>Sediminivirga</taxon>
    </lineage>
</organism>
<name>A0A8J2TZU6_9MICO</name>
<dbReference type="Pfam" id="PF02492">
    <property type="entry name" value="cobW"/>
    <property type="match status" value="1"/>
</dbReference>
<dbReference type="InterPro" id="IPR003495">
    <property type="entry name" value="CobW/HypB/UreG_nucleotide-bd"/>
</dbReference>
<feature type="compositionally biased region" description="Low complexity" evidence="1">
    <location>
        <begin position="394"/>
        <end position="408"/>
    </location>
</feature>
<feature type="compositionally biased region" description="Basic and acidic residues" evidence="1">
    <location>
        <begin position="307"/>
        <end position="326"/>
    </location>
</feature>
<dbReference type="Proteomes" id="UP000616114">
    <property type="component" value="Unassembled WGS sequence"/>
</dbReference>
<keyword evidence="5" id="KW-1185">Reference proteome</keyword>
<evidence type="ECO:0000256" key="1">
    <source>
        <dbReference type="SAM" id="MobiDB-lite"/>
    </source>
</evidence>
<sequence>MGRTGKPLTLIGGYLGTGKTTLVNHILSAGSYGRVAVVVNDFGSVNVDASLISSAGADTLELTNGCICCQITDDVQRTMSALAAREDIDHVVCELSGIGDPARLGSWRSYPGFRPGPVVICVDAAVTPRRLADEYVADIVTRQIAAADILVITKTDLATPAQREASLRWCAQLAPEASVHQAGPGDAAGTEAVIRELTERAKGEPAAPPVQGNPHPEPGQDASASRSGSRDPSAPDTQHEADRSEHASAHASLTVALPGLNAVQRIVAALRDHRSALVRAKGIIENDEGGWSRIQLAGDVVTTEPVSGDRADRPAPDGLPEPKDPESSLVLIAAGPHAEQKLRFVADALRANACTHSSAGAGKATADGAGAVPGLASGVAPGLANDAAARFARGAAPRTAGTPGVTPADGPAADVPHPADSPTPVHPRHSRTAQ</sequence>
<proteinExistence type="predicted"/>
<dbReference type="SUPFAM" id="SSF52540">
    <property type="entry name" value="P-loop containing nucleoside triphosphate hydrolases"/>
    <property type="match status" value="1"/>
</dbReference>
<dbReference type="InterPro" id="IPR011629">
    <property type="entry name" value="CobW-like_C"/>
</dbReference>
<comment type="caution">
    <text evidence="4">The sequence shown here is derived from an EMBL/GenBank/DDBJ whole genome shotgun (WGS) entry which is preliminary data.</text>
</comment>
<evidence type="ECO:0000259" key="3">
    <source>
        <dbReference type="Pfam" id="PF07683"/>
    </source>
</evidence>
<evidence type="ECO:0000313" key="5">
    <source>
        <dbReference type="Proteomes" id="UP000616114"/>
    </source>
</evidence>
<dbReference type="RefSeq" id="WP_188551341.1">
    <property type="nucleotide sequence ID" value="NZ_BMFY01000012.1"/>
</dbReference>
<evidence type="ECO:0000313" key="4">
    <source>
        <dbReference type="EMBL" id="GGA21920.1"/>
    </source>
</evidence>
<dbReference type="InterPro" id="IPR027417">
    <property type="entry name" value="P-loop_NTPase"/>
</dbReference>
<feature type="compositionally biased region" description="Basic and acidic residues" evidence="1">
    <location>
        <begin position="237"/>
        <end position="248"/>
    </location>
</feature>
<dbReference type="Pfam" id="PF07683">
    <property type="entry name" value="CobW_C"/>
    <property type="match status" value="1"/>
</dbReference>
<feature type="region of interest" description="Disordered" evidence="1">
    <location>
        <begin position="200"/>
        <end position="248"/>
    </location>
</feature>
<reference evidence="4" key="1">
    <citation type="journal article" date="2014" name="Int. J. Syst. Evol. Microbiol.">
        <title>Complete genome sequence of Corynebacterium casei LMG S-19264T (=DSM 44701T), isolated from a smear-ripened cheese.</title>
        <authorList>
            <consortium name="US DOE Joint Genome Institute (JGI-PGF)"/>
            <person name="Walter F."/>
            <person name="Albersmeier A."/>
            <person name="Kalinowski J."/>
            <person name="Ruckert C."/>
        </authorList>
    </citation>
    <scope>NUCLEOTIDE SEQUENCE</scope>
    <source>
        <strain evidence="4">CGMCC 1.12785</strain>
    </source>
</reference>
<evidence type="ECO:0000259" key="2">
    <source>
        <dbReference type="Pfam" id="PF02492"/>
    </source>
</evidence>
<reference evidence="4" key="2">
    <citation type="submission" date="2020-09" db="EMBL/GenBank/DDBJ databases">
        <authorList>
            <person name="Sun Q."/>
            <person name="Zhou Y."/>
        </authorList>
    </citation>
    <scope>NUCLEOTIDE SEQUENCE</scope>
    <source>
        <strain evidence="4">CGMCC 1.12785</strain>
    </source>
</reference>
<feature type="domain" description="CobW C-terminal" evidence="3">
    <location>
        <begin position="263"/>
        <end position="339"/>
    </location>
</feature>